<dbReference type="AlphaFoldDB" id="A0A419F1F4"/>
<protein>
    <recommendedName>
        <fullName evidence="2">Putative nickel insertion protein</fullName>
    </recommendedName>
</protein>
<organism evidence="3 4">
    <name type="scientific">Candidatus Abyssobacteria bacterium SURF_17</name>
    <dbReference type="NCBI Taxonomy" id="2093361"/>
    <lineage>
        <taxon>Bacteria</taxon>
        <taxon>Pseudomonadati</taxon>
        <taxon>Candidatus Hydrogenedentota</taxon>
        <taxon>Candidatus Abyssobacteria</taxon>
    </lineage>
</organism>
<keyword evidence="2" id="KW-0456">Lyase</keyword>
<reference evidence="3 4" key="1">
    <citation type="journal article" date="2017" name="ISME J.">
        <title>Energy and carbon metabolisms in a deep terrestrial subsurface fluid microbial community.</title>
        <authorList>
            <person name="Momper L."/>
            <person name="Jungbluth S.P."/>
            <person name="Lee M.D."/>
            <person name="Amend J.P."/>
        </authorList>
    </citation>
    <scope>NUCLEOTIDE SEQUENCE [LARGE SCALE GENOMIC DNA]</scope>
    <source>
        <strain evidence="3">SURF_17</strain>
    </source>
</reference>
<dbReference type="HAMAP" id="MF_01074">
    <property type="entry name" value="LarC"/>
    <property type="match status" value="1"/>
</dbReference>
<dbReference type="GO" id="GO:0016151">
    <property type="term" value="F:nickel cation binding"/>
    <property type="evidence" value="ECO:0007669"/>
    <property type="project" value="UniProtKB-UniRule"/>
</dbReference>
<dbReference type="InterPro" id="IPR002822">
    <property type="entry name" value="Ni_insertion"/>
</dbReference>
<dbReference type="Gene3D" id="3.30.70.1380">
    <property type="entry name" value="Transcriptional regulatory protein pf0864 domain like"/>
    <property type="match status" value="1"/>
</dbReference>
<name>A0A419F1F4_9BACT</name>
<gene>
    <name evidence="3" type="primary">larC</name>
    <name evidence="3" type="ORF">C4532_07145</name>
</gene>
<dbReference type="Pfam" id="PF01969">
    <property type="entry name" value="Ni_insertion"/>
    <property type="match status" value="1"/>
</dbReference>
<dbReference type="Gene3D" id="3.10.20.300">
    <property type="entry name" value="mk0293 like domain"/>
    <property type="match status" value="1"/>
</dbReference>
<evidence type="ECO:0000256" key="2">
    <source>
        <dbReference type="HAMAP-Rule" id="MF_01074"/>
    </source>
</evidence>
<sequence>MKHLYLDCFSGISGDMVIGSLLDAGLPLDDLRDGLRLLPLTGYVLHAEKTVRRHLTGTSFTVDVRDPHPQERGLGDILELLNTSALPPKLKEQAKKIFTLLADTEAAIHSTTPDKIHFHEVGAIDSIVDVVGILIALDRLEITEVHASPVNVGGGFAECKHGILPVPAPATIKLLEGIPIYSRGPLHELVTPTGALLLKSLATSFGPLPPQKILCHGYGAGKREFSDWPNLLRAIIGEPADAYDTDDVIVLNTCIDDMNPEHFEYLMELLFEKGALDVYLTPIQAKKTRPATLLTALAEPQHISALMSALFSESTTFGVRYHREARLKLKRTIIEVPTQWGRVRVKVGTGEGKVLSVSPEFEDCKRIARTSKVPLKQVYDTARNAAQQQLGEGI</sequence>
<keyword evidence="1 2" id="KW-0533">Nickel</keyword>
<dbReference type="PANTHER" id="PTHR36566">
    <property type="entry name" value="NICKEL INSERTION PROTEIN-RELATED"/>
    <property type="match status" value="1"/>
</dbReference>
<evidence type="ECO:0000256" key="1">
    <source>
        <dbReference type="ARBA" id="ARBA00022596"/>
    </source>
</evidence>
<comment type="similarity">
    <text evidence="2">Belongs to the LarC family.</text>
</comment>
<dbReference type="EMBL" id="QZKI01000055">
    <property type="protein sequence ID" value="RJP71713.1"/>
    <property type="molecule type" value="Genomic_DNA"/>
</dbReference>
<evidence type="ECO:0000313" key="3">
    <source>
        <dbReference type="EMBL" id="RJP71713.1"/>
    </source>
</evidence>
<dbReference type="NCBIfam" id="TIGR00299">
    <property type="entry name" value="nickel pincer cofactor biosynthesis protein LarC"/>
    <property type="match status" value="1"/>
</dbReference>
<evidence type="ECO:0000313" key="4">
    <source>
        <dbReference type="Proteomes" id="UP000285961"/>
    </source>
</evidence>
<dbReference type="Proteomes" id="UP000285961">
    <property type="component" value="Unassembled WGS sequence"/>
</dbReference>
<proteinExistence type="inferred from homology"/>
<dbReference type="PANTHER" id="PTHR36566:SF1">
    <property type="entry name" value="PYRIDINIUM-3,5-BISTHIOCARBOXYLIC ACID MONONUCLEOTIDE NICKEL INSERTION PROTEIN"/>
    <property type="match status" value="1"/>
</dbReference>
<dbReference type="GO" id="GO:0016829">
    <property type="term" value="F:lyase activity"/>
    <property type="evidence" value="ECO:0007669"/>
    <property type="project" value="UniProtKB-UniRule"/>
</dbReference>
<accession>A0A419F1F4</accession>
<comment type="caution">
    <text evidence="3">The sequence shown here is derived from an EMBL/GenBank/DDBJ whole genome shotgun (WGS) entry which is preliminary data.</text>
</comment>